<gene>
    <name evidence="3" type="ORF">COU81_01485</name>
</gene>
<comment type="caution">
    <text evidence="3">The sequence shown here is derived from an EMBL/GenBank/DDBJ whole genome shotgun (WGS) entry which is preliminary data.</text>
</comment>
<organism evidence="3 4">
    <name type="scientific">Candidatus Portnoybacteria bacterium CG10_big_fil_rev_8_21_14_0_10_36_7</name>
    <dbReference type="NCBI Taxonomy" id="1974812"/>
    <lineage>
        <taxon>Bacteria</taxon>
        <taxon>Candidatus Portnoyibacteriota</taxon>
    </lineage>
</organism>
<feature type="region of interest" description="Disordered" evidence="1">
    <location>
        <begin position="67"/>
        <end position="96"/>
    </location>
</feature>
<keyword evidence="2" id="KW-0472">Membrane</keyword>
<evidence type="ECO:0000256" key="1">
    <source>
        <dbReference type="SAM" id="MobiDB-lite"/>
    </source>
</evidence>
<evidence type="ECO:0000256" key="2">
    <source>
        <dbReference type="SAM" id="Phobius"/>
    </source>
</evidence>
<name>A0A2M8KEG4_9BACT</name>
<keyword evidence="2" id="KW-1133">Transmembrane helix</keyword>
<dbReference type="EMBL" id="PFDW01000032">
    <property type="protein sequence ID" value="PJE58311.1"/>
    <property type="molecule type" value="Genomic_DNA"/>
</dbReference>
<sequence length="278" mass="30839">MSNFEKINFIKLKLQVLSIIILAMLLMFGSFYYDQRAKQNINLSVTQQGTVVENSEPSNILIETPTITTSQTQKNTQTTKITPKNNSLTSSTEKQITNNQSPSLIKQVGQILLDSINFEVNLSDSASAKQTTKALKQKYPEDNHVNNLDSTVQSISDPTYGPELQDILTIMNRGNNLQTTLAGSLNKILIDIENEDISDDILNYMLDQEAETGNFGGIGPVCYDDPNPNNLQNGINTYAFCCDEPCCDSVPCLPSCEDQANGNNYIYDYETLDCGIDF</sequence>
<proteinExistence type="predicted"/>
<evidence type="ECO:0000313" key="3">
    <source>
        <dbReference type="EMBL" id="PJE58311.1"/>
    </source>
</evidence>
<accession>A0A2M8KEG4</accession>
<dbReference type="Proteomes" id="UP000231450">
    <property type="component" value="Unassembled WGS sequence"/>
</dbReference>
<protein>
    <submittedName>
        <fullName evidence="3">Uncharacterized protein</fullName>
    </submittedName>
</protein>
<dbReference type="AlphaFoldDB" id="A0A2M8KEG4"/>
<feature type="compositionally biased region" description="Polar residues" evidence="1">
    <location>
        <begin position="87"/>
        <end position="96"/>
    </location>
</feature>
<keyword evidence="2" id="KW-0812">Transmembrane</keyword>
<feature type="compositionally biased region" description="Low complexity" evidence="1">
    <location>
        <begin position="67"/>
        <end position="86"/>
    </location>
</feature>
<feature type="transmembrane region" description="Helical" evidence="2">
    <location>
        <begin position="12"/>
        <end position="33"/>
    </location>
</feature>
<evidence type="ECO:0000313" key="4">
    <source>
        <dbReference type="Proteomes" id="UP000231450"/>
    </source>
</evidence>
<reference evidence="4" key="1">
    <citation type="submission" date="2017-09" db="EMBL/GenBank/DDBJ databases">
        <title>Depth-based differentiation of microbial function through sediment-hosted aquifers and enrichment of novel symbionts in the deep terrestrial subsurface.</title>
        <authorList>
            <person name="Probst A.J."/>
            <person name="Ladd B."/>
            <person name="Jarett J.K."/>
            <person name="Geller-Mcgrath D.E."/>
            <person name="Sieber C.M.K."/>
            <person name="Emerson J.B."/>
            <person name="Anantharaman K."/>
            <person name="Thomas B.C."/>
            <person name="Malmstrom R."/>
            <person name="Stieglmeier M."/>
            <person name="Klingl A."/>
            <person name="Woyke T."/>
            <person name="Ryan C.M."/>
            <person name="Banfield J.F."/>
        </authorList>
    </citation>
    <scope>NUCLEOTIDE SEQUENCE [LARGE SCALE GENOMIC DNA]</scope>
</reference>